<keyword evidence="1" id="KW-1133">Transmembrane helix</keyword>
<comment type="caution">
    <text evidence="2">The sequence shown here is derived from an EMBL/GenBank/DDBJ whole genome shotgun (WGS) entry which is preliminary data.</text>
</comment>
<reference evidence="2 3" key="1">
    <citation type="submission" date="2016-10" db="EMBL/GenBank/DDBJ databases">
        <authorList>
            <person name="Varghese N."/>
            <person name="Submissions S."/>
        </authorList>
    </citation>
    <scope>NUCLEOTIDE SEQUENCE [LARGE SCALE GENOMIC DNA]</scope>
    <source>
        <strain evidence="2 3">LMG 18378</strain>
    </source>
</reference>
<accession>A0AAQ1KL39</accession>
<keyword evidence="3" id="KW-1185">Reference proteome</keyword>
<dbReference type="AlphaFoldDB" id="A0AAQ1KL39"/>
<evidence type="ECO:0000313" key="3">
    <source>
        <dbReference type="Proteomes" id="UP000183385"/>
    </source>
</evidence>
<evidence type="ECO:0000313" key="2">
    <source>
        <dbReference type="EMBL" id="SFD70851.1"/>
    </source>
</evidence>
<sequence length="82" mass="9383">MHELLDLLQWPAMLVTVLAAWLVGSRERRRRKLGFWTFLASNALWIAWGLPAKAYALVLLQLCLAAMNIRGSYKNRRKTGDA</sequence>
<evidence type="ECO:0000256" key="1">
    <source>
        <dbReference type="SAM" id="Phobius"/>
    </source>
</evidence>
<keyword evidence="1" id="KW-0472">Membrane</keyword>
<feature type="transmembrane region" description="Helical" evidence="1">
    <location>
        <begin position="7"/>
        <end position="24"/>
    </location>
</feature>
<evidence type="ECO:0008006" key="4">
    <source>
        <dbReference type="Google" id="ProtNLM"/>
    </source>
</evidence>
<gene>
    <name evidence="2" type="ORF">SAMN05216577_13433</name>
</gene>
<protein>
    <recommendedName>
        <fullName evidence="4">Amino acid transporter</fullName>
    </recommendedName>
</protein>
<proteinExistence type="predicted"/>
<feature type="transmembrane region" description="Helical" evidence="1">
    <location>
        <begin position="54"/>
        <end position="73"/>
    </location>
</feature>
<name>A0AAQ1KL39_9PSED</name>
<dbReference type="EMBL" id="FOLS01000034">
    <property type="protein sequence ID" value="SFD70851.1"/>
    <property type="molecule type" value="Genomic_DNA"/>
</dbReference>
<dbReference type="Proteomes" id="UP000183385">
    <property type="component" value="Unassembled WGS sequence"/>
</dbReference>
<dbReference type="RefSeq" id="WP_074984607.1">
    <property type="nucleotide sequence ID" value="NZ_BGPP01000002.1"/>
</dbReference>
<organism evidence="2 3">
    <name type="scientific">Pseudomonas citronellolis</name>
    <dbReference type="NCBI Taxonomy" id="53408"/>
    <lineage>
        <taxon>Bacteria</taxon>
        <taxon>Pseudomonadati</taxon>
        <taxon>Pseudomonadota</taxon>
        <taxon>Gammaproteobacteria</taxon>
        <taxon>Pseudomonadales</taxon>
        <taxon>Pseudomonadaceae</taxon>
        <taxon>Pseudomonas</taxon>
    </lineage>
</organism>
<keyword evidence="1" id="KW-0812">Transmembrane</keyword>